<dbReference type="InterPro" id="IPR027417">
    <property type="entry name" value="P-loop_NTPase"/>
</dbReference>
<dbReference type="InterPro" id="IPR051309">
    <property type="entry name" value="ABCF_ATPase"/>
</dbReference>
<dbReference type="Gene3D" id="3.40.50.300">
    <property type="entry name" value="P-loop containing nucleotide triphosphate hydrolases"/>
    <property type="match status" value="2"/>
</dbReference>
<evidence type="ECO:0000256" key="2">
    <source>
        <dbReference type="ARBA" id="ARBA00022741"/>
    </source>
</evidence>
<dbReference type="AlphaFoldDB" id="A0A6N7IY59"/>
<reference evidence="6" key="1">
    <citation type="journal article" date="2020" name="Appl. Environ. Microbiol.">
        <title>Medium-Chain Fatty Acid Synthesis by 'Candidatus Weimeria bifida' gen. nov., sp. nov., and 'Candidatus Pseudoramibacter fermentans' sp. nov.</title>
        <authorList>
            <person name="Scarborough M.J."/>
            <person name="Myers K.S."/>
            <person name="Donohue T.J."/>
            <person name="Noguera D.R."/>
        </authorList>
    </citation>
    <scope>NUCLEOTIDE SEQUENCE</scope>
    <source>
        <strain evidence="6">LCO1.1</strain>
    </source>
</reference>
<evidence type="ECO:0000259" key="5">
    <source>
        <dbReference type="PROSITE" id="PS50893"/>
    </source>
</evidence>
<dbReference type="NCBIfam" id="NF000355">
    <property type="entry name" value="ribo_prot_ABC_F"/>
    <property type="match status" value="1"/>
</dbReference>
<evidence type="ECO:0000256" key="1">
    <source>
        <dbReference type="ARBA" id="ARBA00022737"/>
    </source>
</evidence>
<gene>
    <name evidence="6" type="ORF">FRC54_01725</name>
</gene>
<feature type="domain" description="ABC transporter" evidence="5">
    <location>
        <begin position="3"/>
        <end position="258"/>
    </location>
</feature>
<keyword evidence="3 6" id="KW-0067">ATP-binding</keyword>
<dbReference type="PANTHER" id="PTHR42855:SF2">
    <property type="entry name" value="DRUG RESISTANCE ABC TRANSPORTER,ATP-BINDING PROTEIN"/>
    <property type="match status" value="1"/>
</dbReference>
<dbReference type="CDD" id="cd03221">
    <property type="entry name" value="ABCF_EF-3"/>
    <property type="match status" value="2"/>
</dbReference>
<dbReference type="InterPro" id="IPR032781">
    <property type="entry name" value="ABC_tran_Xtn"/>
</dbReference>
<dbReference type="InterPro" id="IPR003593">
    <property type="entry name" value="AAA+_ATPase"/>
</dbReference>
<keyword evidence="2" id="KW-0547">Nucleotide-binding</keyword>
<dbReference type="Pfam" id="PF12848">
    <property type="entry name" value="ABC_tran_Xtn"/>
    <property type="match status" value="1"/>
</dbReference>
<dbReference type="PANTHER" id="PTHR42855">
    <property type="entry name" value="ABC TRANSPORTER ATP-BINDING SUBUNIT"/>
    <property type="match status" value="1"/>
</dbReference>
<keyword evidence="7" id="KW-1185">Reference proteome</keyword>
<dbReference type="InterPro" id="IPR017871">
    <property type="entry name" value="ABC_transporter-like_CS"/>
</dbReference>
<dbReference type="EMBL" id="VOGC01000002">
    <property type="protein sequence ID" value="MQN00702.1"/>
    <property type="molecule type" value="Genomic_DNA"/>
</dbReference>
<evidence type="ECO:0000256" key="3">
    <source>
        <dbReference type="ARBA" id="ARBA00022840"/>
    </source>
</evidence>
<evidence type="ECO:0000256" key="4">
    <source>
        <dbReference type="SAM" id="MobiDB-lite"/>
    </source>
</evidence>
<proteinExistence type="predicted"/>
<accession>A0A6N7IY59</accession>
<dbReference type="InterPro" id="IPR032524">
    <property type="entry name" value="ABC_tran_C"/>
</dbReference>
<dbReference type="GO" id="GO:0005524">
    <property type="term" value="F:ATP binding"/>
    <property type="evidence" value="ECO:0007669"/>
    <property type="project" value="UniProtKB-KW"/>
</dbReference>
<dbReference type="GO" id="GO:0003677">
    <property type="term" value="F:DNA binding"/>
    <property type="evidence" value="ECO:0007669"/>
    <property type="project" value="InterPro"/>
</dbReference>
<keyword evidence="1" id="KW-0677">Repeat</keyword>
<dbReference type="Proteomes" id="UP000460257">
    <property type="component" value="Unassembled WGS sequence"/>
</dbReference>
<feature type="compositionally biased region" description="Basic and acidic residues" evidence="4">
    <location>
        <begin position="548"/>
        <end position="579"/>
    </location>
</feature>
<dbReference type="GO" id="GO:0016887">
    <property type="term" value="F:ATP hydrolysis activity"/>
    <property type="evidence" value="ECO:0007669"/>
    <property type="project" value="InterPro"/>
</dbReference>
<dbReference type="InterPro" id="IPR003439">
    <property type="entry name" value="ABC_transporter-like_ATP-bd"/>
</dbReference>
<feature type="domain" description="ABC transporter" evidence="5">
    <location>
        <begin position="328"/>
        <end position="541"/>
    </location>
</feature>
<evidence type="ECO:0000313" key="7">
    <source>
        <dbReference type="Proteomes" id="UP000460257"/>
    </source>
</evidence>
<dbReference type="SUPFAM" id="SSF52540">
    <property type="entry name" value="P-loop containing nucleoside triphosphate hydrolases"/>
    <property type="match status" value="2"/>
</dbReference>
<protein>
    <submittedName>
        <fullName evidence="6">ABC-F family ATP-binding cassette domain-containing protein</fullName>
    </submittedName>
</protein>
<name>A0A6N7IY59_9FIRM</name>
<evidence type="ECO:0000313" key="6">
    <source>
        <dbReference type="EMBL" id="MQN00702.1"/>
    </source>
</evidence>
<comment type="caution">
    <text evidence="6">The sequence shown here is derived from an EMBL/GenBank/DDBJ whole genome shotgun (WGS) entry which is preliminary data.</text>
</comment>
<dbReference type="PROSITE" id="PS00211">
    <property type="entry name" value="ABC_TRANSPORTER_1"/>
    <property type="match status" value="1"/>
</dbReference>
<dbReference type="PROSITE" id="PS50893">
    <property type="entry name" value="ABC_TRANSPORTER_2"/>
    <property type="match status" value="2"/>
</dbReference>
<feature type="region of interest" description="Disordered" evidence="4">
    <location>
        <begin position="540"/>
        <end position="579"/>
    </location>
</feature>
<dbReference type="FunFam" id="3.40.50.300:FF:000011">
    <property type="entry name" value="Putative ABC transporter ATP-binding component"/>
    <property type="match status" value="1"/>
</dbReference>
<dbReference type="InterPro" id="IPR037118">
    <property type="entry name" value="Val-tRNA_synth_C_sf"/>
</dbReference>
<dbReference type="Pfam" id="PF00005">
    <property type="entry name" value="ABC_tran"/>
    <property type="match status" value="2"/>
</dbReference>
<dbReference type="FunFam" id="3.40.50.300:FF:000309">
    <property type="entry name" value="ABC transporter ATP-binding protein"/>
    <property type="match status" value="1"/>
</dbReference>
<dbReference type="Gene3D" id="1.10.287.380">
    <property type="entry name" value="Valyl-tRNA synthetase, C-terminal domain"/>
    <property type="match status" value="1"/>
</dbReference>
<organism evidence="6 7">
    <name type="scientific">Candidatus Weimeria bifida</name>
    <dbReference type="NCBI Taxonomy" id="2599074"/>
    <lineage>
        <taxon>Bacteria</taxon>
        <taxon>Bacillati</taxon>
        <taxon>Bacillota</taxon>
        <taxon>Clostridia</taxon>
        <taxon>Lachnospirales</taxon>
        <taxon>Lachnospiraceae</taxon>
        <taxon>Candidatus Weimeria</taxon>
    </lineage>
</organism>
<sequence length="641" mass="73582">MILSVSNLTKRFGEKVVFEDLSFQIREHEHAAIVGNNGCGKSTLLKVIVGEEPADSGSVVFAKDSNYGYLAQYQDADYPGTIWDYVYHAREDIIEMDQNLHRMESDMKTVSGDDLTKLMDSYQKLSHQFMLADGESYVSRVGGTLKGLGFTEDDFQKTMTELSGGQKTRVALSKLLVTNPDLLLLDEPINHLDLRSIEWLENFLMNYNGAVVIVAHDRYFLDRTVTRCIDLSDLKAHDYKGNYTEFMRQKDLFLLSREREYEKQQKKIEHEEKVIEKLQSFNREKSIRRAESRKKVLEKIDRIEKPQEMDHSMKLSLQPISTSGNDVLTVEHLSKAFDGNQIFSDISFEVKRGEKVALIGDNGIGKSTILKIINNIFPADSGKIKIGTGVTIGYYDQEQHGFNEDNTLFDEMHDAYPTLNNTRIRNVLAAFLFREDEVFKQIRDLSGGERGRVSLAKLMLAGDNFLILDEPTNHLDMDSKEILEHALNNYEGTVLYVSHDRYFVNQTADRILELKSDGMHEYLGNYDYYLSKRDDIKTDFGLPDDTAEDRQEEKPQSSADDWKKQKEEARARQKKEREIKNIEEQIEDLETEKSGIESQFADPQIAKNSAKLNELTAQLKTLDDSLKKLYDKWERLLGGAE</sequence>
<dbReference type="Pfam" id="PF16326">
    <property type="entry name" value="ABC_tran_CTD"/>
    <property type="match status" value="1"/>
</dbReference>
<dbReference type="SMART" id="SM00382">
    <property type="entry name" value="AAA"/>
    <property type="match status" value="2"/>
</dbReference>